<gene>
    <name evidence="15" type="ORF">ACHAXA_000887</name>
    <name evidence="14" type="ORF">ACHAXA_006986</name>
</gene>
<dbReference type="SUPFAM" id="SSF144083">
    <property type="entry name" value="Magnesium transport protein CorA, transmembrane region"/>
    <property type="match status" value="1"/>
</dbReference>
<evidence type="ECO:0000313" key="15">
    <source>
        <dbReference type="EMBL" id="KAL3808474.1"/>
    </source>
</evidence>
<feature type="transmembrane region" description="Helical" evidence="13">
    <location>
        <begin position="484"/>
        <end position="503"/>
    </location>
</feature>
<keyword evidence="5 13" id="KW-0812">Transmembrane</keyword>
<evidence type="ECO:0000256" key="5">
    <source>
        <dbReference type="ARBA" id="ARBA00022692"/>
    </source>
</evidence>
<dbReference type="InterPro" id="IPR002523">
    <property type="entry name" value="MgTranspt_CorA/ZnTranspt_ZntB"/>
</dbReference>
<dbReference type="GO" id="GO:0005886">
    <property type="term" value="C:plasma membrane"/>
    <property type="evidence" value="ECO:0007669"/>
    <property type="project" value="UniProtKB-SubCell"/>
</dbReference>
<feature type="compositionally biased region" description="Basic and acidic residues" evidence="12">
    <location>
        <begin position="18"/>
        <end position="34"/>
    </location>
</feature>
<evidence type="ECO:0000256" key="12">
    <source>
        <dbReference type="SAM" id="MobiDB-lite"/>
    </source>
</evidence>
<organism evidence="15 16">
    <name type="scientific">Cyclostephanos tholiformis</name>
    <dbReference type="NCBI Taxonomy" id="382380"/>
    <lineage>
        <taxon>Eukaryota</taxon>
        <taxon>Sar</taxon>
        <taxon>Stramenopiles</taxon>
        <taxon>Ochrophyta</taxon>
        <taxon>Bacillariophyta</taxon>
        <taxon>Coscinodiscophyceae</taxon>
        <taxon>Thalassiosirophycidae</taxon>
        <taxon>Stephanodiscales</taxon>
        <taxon>Stephanodiscaceae</taxon>
        <taxon>Cyclostephanos</taxon>
    </lineage>
</organism>
<protein>
    <submittedName>
        <fullName evidence="15">Uncharacterized protein</fullName>
    </submittedName>
</protein>
<dbReference type="Proteomes" id="UP001530377">
    <property type="component" value="Unassembled WGS sequence"/>
</dbReference>
<comment type="caution">
    <text evidence="15">The sequence shown here is derived from an EMBL/GenBank/DDBJ whole genome shotgun (WGS) entry which is preliminary data.</text>
</comment>
<keyword evidence="8" id="KW-0406">Ion transport</keyword>
<dbReference type="InterPro" id="IPR045863">
    <property type="entry name" value="CorA_TM1_TM2"/>
</dbReference>
<keyword evidence="3" id="KW-0813">Transport</keyword>
<comment type="subcellular location">
    <subcellularLocation>
        <location evidence="1">Cell membrane</location>
        <topology evidence="1">Multi-pass membrane protein</topology>
    </subcellularLocation>
</comment>
<evidence type="ECO:0000256" key="2">
    <source>
        <dbReference type="ARBA" id="ARBA00009765"/>
    </source>
</evidence>
<evidence type="ECO:0000256" key="7">
    <source>
        <dbReference type="ARBA" id="ARBA00022989"/>
    </source>
</evidence>
<evidence type="ECO:0000256" key="8">
    <source>
        <dbReference type="ARBA" id="ARBA00023065"/>
    </source>
</evidence>
<dbReference type="GO" id="GO:0006811">
    <property type="term" value="P:monoatomic ion transport"/>
    <property type="evidence" value="ECO:0007669"/>
    <property type="project" value="UniProtKB-KW"/>
</dbReference>
<dbReference type="Pfam" id="PF01544">
    <property type="entry name" value="CorA"/>
    <property type="match status" value="1"/>
</dbReference>
<name>A0ABD3R6M8_9STRA</name>
<evidence type="ECO:0000256" key="3">
    <source>
        <dbReference type="ARBA" id="ARBA00022448"/>
    </source>
</evidence>
<evidence type="ECO:0000256" key="10">
    <source>
        <dbReference type="ARBA" id="ARBA00034269"/>
    </source>
</evidence>
<evidence type="ECO:0000256" key="4">
    <source>
        <dbReference type="ARBA" id="ARBA00022475"/>
    </source>
</evidence>
<dbReference type="Gene3D" id="1.20.58.340">
    <property type="entry name" value="Magnesium transport protein CorA, transmembrane region"/>
    <property type="match status" value="1"/>
</dbReference>
<feature type="compositionally biased region" description="Polar residues" evidence="12">
    <location>
        <begin position="35"/>
        <end position="52"/>
    </location>
</feature>
<feature type="transmembrane region" description="Helical" evidence="13">
    <location>
        <begin position="449"/>
        <end position="472"/>
    </location>
</feature>
<comment type="function">
    <text evidence="11">Mediates influx of magnesium ions. Alternates between open and closed states. Activated by low cytoplasmic Mg(2+) levels. Inactive when cytoplasmic Mg(2+) levels are high.</text>
</comment>
<keyword evidence="16" id="KW-1185">Reference proteome</keyword>
<evidence type="ECO:0000313" key="14">
    <source>
        <dbReference type="EMBL" id="KAL3806080.1"/>
    </source>
</evidence>
<feature type="compositionally biased region" description="Basic residues" evidence="12">
    <location>
        <begin position="1"/>
        <end position="10"/>
    </location>
</feature>
<evidence type="ECO:0000256" key="11">
    <source>
        <dbReference type="ARBA" id="ARBA00045497"/>
    </source>
</evidence>
<dbReference type="PANTHER" id="PTHR46494:SF3">
    <property type="entry name" value="ZINC TRANSPORT PROTEIN ZNTB"/>
    <property type="match status" value="1"/>
</dbReference>
<comment type="similarity">
    <text evidence="2">Belongs to the CorA metal ion transporter (MIT) (TC 1.A.35) family.</text>
</comment>
<comment type="catalytic activity">
    <reaction evidence="10">
        <text>Mg(2+)(in) = Mg(2+)(out)</text>
        <dbReference type="Rhea" id="RHEA:29827"/>
        <dbReference type="ChEBI" id="CHEBI:18420"/>
    </reaction>
</comment>
<proteinExistence type="inferred from homology"/>
<dbReference type="PANTHER" id="PTHR46494">
    <property type="entry name" value="CORA FAMILY METAL ION TRANSPORTER (EUROFUNG)"/>
    <property type="match status" value="1"/>
</dbReference>
<dbReference type="AlphaFoldDB" id="A0ABD3R6M8"/>
<dbReference type="EMBL" id="JALLPB020000895">
    <property type="protein sequence ID" value="KAL3806080.1"/>
    <property type="molecule type" value="Genomic_DNA"/>
</dbReference>
<keyword evidence="4" id="KW-1003">Cell membrane</keyword>
<evidence type="ECO:0000256" key="9">
    <source>
        <dbReference type="ARBA" id="ARBA00023136"/>
    </source>
</evidence>
<evidence type="ECO:0000313" key="16">
    <source>
        <dbReference type="Proteomes" id="UP001530377"/>
    </source>
</evidence>
<dbReference type="EMBL" id="JALLPB020000506">
    <property type="protein sequence ID" value="KAL3808474.1"/>
    <property type="molecule type" value="Genomic_DNA"/>
</dbReference>
<dbReference type="FunFam" id="1.20.58.340:FF:000004">
    <property type="entry name" value="Magnesium transport protein CorA"/>
    <property type="match status" value="1"/>
</dbReference>
<evidence type="ECO:0000256" key="6">
    <source>
        <dbReference type="ARBA" id="ARBA00022842"/>
    </source>
</evidence>
<evidence type="ECO:0000256" key="13">
    <source>
        <dbReference type="SAM" id="Phobius"/>
    </source>
</evidence>
<keyword evidence="7 13" id="KW-1133">Transmembrane helix</keyword>
<accession>A0ABD3R6M8</accession>
<keyword evidence="6" id="KW-0460">Magnesium</keyword>
<sequence>MSRRSPRSPKRGLDDEERGMINHRDGYDGAEESRQSSQLNIGDVSISPSRAFSSPIPGREGGSAGGRTNRPRNLSDASSSLNSSDSEVLDVVSELAPLVGGNSRHAYESIDDQRDHHRAALAGLSDDESIHTVTALPDMEIRCHSISSNNSAGRRGHCSIRPSTAKVALRAVQHERRLAKKREQQNLPLGPTTQPPAADAIAGTSHSKESYWIDIETHQRSTDELYDFLRQLHLPPFFVSILSEPATWTSEVIALKLVSLAIFQILPIDTSSTEVAHVALLSMPRLLVTFSTYPQRNEAEGMYQMVTQYLRQRERVPEPTSSGVLLAWLTFHVRRTARAVRALRLATVAMDEAMDTDPPTFEFEHLVEAKNCLLRVLQVAEEQDNMIEGLAAAEKNTVGLDFTTCRGAFSMLEANSKSNERLSSRVDKHMNELRERIMAKREVDLNQRLALLTILTAIFMPLTLLTGIWGMNFDYMPELSAEGAYYKALFGMLILALTLVYCFHRAGWSRI</sequence>
<feature type="region of interest" description="Disordered" evidence="12">
    <location>
        <begin position="181"/>
        <end position="205"/>
    </location>
</feature>
<keyword evidence="9 13" id="KW-0472">Membrane</keyword>
<feature type="region of interest" description="Disordered" evidence="12">
    <location>
        <begin position="1"/>
        <end position="85"/>
    </location>
</feature>
<feature type="compositionally biased region" description="Low complexity" evidence="12">
    <location>
        <begin position="74"/>
        <end position="85"/>
    </location>
</feature>
<evidence type="ECO:0000256" key="1">
    <source>
        <dbReference type="ARBA" id="ARBA00004651"/>
    </source>
</evidence>
<reference evidence="15 16" key="1">
    <citation type="submission" date="2024-10" db="EMBL/GenBank/DDBJ databases">
        <title>Updated reference genomes for cyclostephanoid diatoms.</title>
        <authorList>
            <person name="Roberts W.R."/>
            <person name="Alverson A.J."/>
        </authorList>
    </citation>
    <scope>NUCLEOTIDE SEQUENCE [LARGE SCALE GENOMIC DNA]</scope>
    <source>
        <strain evidence="15 16">AJA228-03</strain>
    </source>
</reference>